<evidence type="ECO:0000313" key="3">
    <source>
        <dbReference type="Proteomes" id="UP001148125"/>
    </source>
</evidence>
<accession>A0ABT5VG07</accession>
<keyword evidence="3" id="KW-1185">Reference proteome</keyword>
<feature type="transmembrane region" description="Helical" evidence="1">
    <location>
        <begin position="103"/>
        <end position="124"/>
    </location>
</feature>
<comment type="caution">
    <text evidence="2">The sequence shown here is derived from an EMBL/GenBank/DDBJ whole genome shotgun (WGS) entry which is preliminary data.</text>
</comment>
<dbReference type="Proteomes" id="UP001148125">
    <property type="component" value="Unassembled WGS sequence"/>
</dbReference>
<dbReference type="EMBL" id="JAOTPO010000008">
    <property type="protein sequence ID" value="MDE5414210.1"/>
    <property type="molecule type" value="Genomic_DNA"/>
</dbReference>
<evidence type="ECO:0000256" key="1">
    <source>
        <dbReference type="SAM" id="Phobius"/>
    </source>
</evidence>
<keyword evidence="1" id="KW-1133">Transmembrane helix</keyword>
<sequence>MMMKKHLNHHLQLIHAAILSAIAAILQSAGGFVPIVGLLISPFATLPILLITINSFLYGMMSYFTTIVLLMFMQPSELFIFPFTTGLLGLALGVGIKLMKRKISIITLGGLVLFLGILLLIYVIKFPILGPSVSAGMDWRMVLILISFCWLYAYIWVLFTQFLMKRFKFIMR</sequence>
<organism evidence="2 3">
    <name type="scientific">Alkalihalobacterium chitinilyticum</name>
    <dbReference type="NCBI Taxonomy" id="2980103"/>
    <lineage>
        <taxon>Bacteria</taxon>
        <taxon>Bacillati</taxon>
        <taxon>Bacillota</taxon>
        <taxon>Bacilli</taxon>
        <taxon>Bacillales</taxon>
        <taxon>Bacillaceae</taxon>
        <taxon>Alkalihalobacterium</taxon>
    </lineage>
</organism>
<keyword evidence="1" id="KW-0472">Membrane</keyword>
<reference evidence="2" key="1">
    <citation type="submission" date="2024-05" db="EMBL/GenBank/DDBJ databases">
        <title>Alkalihalobacillus sp. strain MEB203 novel alkaliphilic bacterium from Lonar Lake, India.</title>
        <authorList>
            <person name="Joshi A."/>
            <person name="Thite S."/>
            <person name="Mengade P."/>
        </authorList>
    </citation>
    <scope>NUCLEOTIDE SEQUENCE</scope>
    <source>
        <strain evidence="2">MEB 203</strain>
    </source>
</reference>
<name>A0ABT5VG07_9BACI</name>
<proteinExistence type="predicted"/>
<evidence type="ECO:0000313" key="2">
    <source>
        <dbReference type="EMBL" id="MDE5414210.1"/>
    </source>
</evidence>
<protein>
    <submittedName>
        <fullName evidence="2">DUF2232 domain-containing protein</fullName>
    </submittedName>
</protein>
<dbReference type="RefSeq" id="WP_275118824.1">
    <property type="nucleotide sequence ID" value="NZ_JAOTPO010000008.1"/>
</dbReference>
<feature type="transmembrane region" description="Helical" evidence="1">
    <location>
        <begin position="144"/>
        <end position="164"/>
    </location>
</feature>
<feature type="transmembrane region" description="Helical" evidence="1">
    <location>
        <begin position="79"/>
        <end position="96"/>
    </location>
</feature>
<gene>
    <name evidence="2" type="ORF">N7Z68_12585</name>
</gene>
<feature type="transmembrane region" description="Helical" evidence="1">
    <location>
        <begin position="56"/>
        <end position="73"/>
    </location>
</feature>
<keyword evidence="1" id="KW-0812">Transmembrane</keyword>